<name>A0AAD9J7E6_9ANNE</name>
<reference evidence="1" key="1">
    <citation type="journal article" date="2023" name="Mol. Biol. Evol.">
        <title>Third-Generation Sequencing Reveals the Adaptive Role of the Epigenome in Three Deep-Sea Polychaetes.</title>
        <authorList>
            <person name="Perez M."/>
            <person name="Aroh O."/>
            <person name="Sun Y."/>
            <person name="Lan Y."/>
            <person name="Juniper S.K."/>
            <person name="Young C.R."/>
            <person name="Angers B."/>
            <person name="Qian P.Y."/>
        </authorList>
    </citation>
    <scope>NUCLEOTIDE SEQUENCE</scope>
    <source>
        <strain evidence="1">P08H-3</strain>
    </source>
</reference>
<keyword evidence="2" id="KW-1185">Reference proteome</keyword>
<dbReference type="AlphaFoldDB" id="A0AAD9J7E6"/>
<evidence type="ECO:0000313" key="1">
    <source>
        <dbReference type="EMBL" id="KAK2147050.1"/>
    </source>
</evidence>
<protein>
    <submittedName>
        <fullName evidence="1">Uncharacterized protein</fullName>
    </submittedName>
</protein>
<comment type="caution">
    <text evidence="1">The sequence shown here is derived from an EMBL/GenBank/DDBJ whole genome shotgun (WGS) entry which is preliminary data.</text>
</comment>
<sequence>MDMTIEFEEFVDLPGVGDEQFVGEHWMHFYDTCFPCSIHHDAGSRRLNNADLSLDPASKLSAVRRLFGRF</sequence>
<evidence type="ECO:0000313" key="2">
    <source>
        <dbReference type="Proteomes" id="UP001208570"/>
    </source>
</evidence>
<gene>
    <name evidence="1" type="ORF">LSH36_572g00007</name>
</gene>
<dbReference type="Proteomes" id="UP001208570">
    <property type="component" value="Unassembled WGS sequence"/>
</dbReference>
<accession>A0AAD9J7E6</accession>
<organism evidence="1 2">
    <name type="scientific">Paralvinella palmiformis</name>
    <dbReference type="NCBI Taxonomy" id="53620"/>
    <lineage>
        <taxon>Eukaryota</taxon>
        <taxon>Metazoa</taxon>
        <taxon>Spiralia</taxon>
        <taxon>Lophotrochozoa</taxon>
        <taxon>Annelida</taxon>
        <taxon>Polychaeta</taxon>
        <taxon>Sedentaria</taxon>
        <taxon>Canalipalpata</taxon>
        <taxon>Terebellida</taxon>
        <taxon>Terebelliformia</taxon>
        <taxon>Alvinellidae</taxon>
        <taxon>Paralvinella</taxon>
    </lineage>
</organism>
<proteinExistence type="predicted"/>
<dbReference type="EMBL" id="JAODUP010000572">
    <property type="protein sequence ID" value="KAK2147050.1"/>
    <property type="molecule type" value="Genomic_DNA"/>
</dbReference>